<dbReference type="GO" id="GO:0046872">
    <property type="term" value="F:metal ion binding"/>
    <property type="evidence" value="ECO:0007669"/>
    <property type="project" value="UniProtKB-KW"/>
</dbReference>
<dbReference type="PANTHER" id="PTHR22748">
    <property type="entry name" value="AP ENDONUCLEASE"/>
    <property type="match status" value="1"/>
</dbReference>
<evidence type="ECO:0000256" key="3">
    <source>
        <dbReference type="ARBA" id="ARBA00022723"/>
    </source>
</evidence>
<dbReference type="EMBL" id="CM029048">
    <property type="protein sequence ID" value="KAG2577768.1"/>
    <property type="molecule type" value="Genomic_DNA"/>
</dbReference>
<dbReference type="InterPro" id="IPR036691">
    <property type="entry name" value="Endo/exonu/phosph_ase_sf"/>
</dbReference>
<name>A0A8T0QXQ6_PANVG</name>
<dbReference type="GO" id="GO:0008081">
    <property type="term" value="F:phosphoric diester hydrolase activity"/>
    <property type="evidence" value="ECO:0007669"/>
    <property type="project" value="TreeGrafter"/>
</dbReference>
<protein>
    <recommendedName>
        <fullName evidence="6">Endonuclease/exonuclease/phosphatase domain-containing protein</fullName>
    </recommendedName>
</protein>
<keyword evidence="3" id="KW-0479">Metal-binding</keyword>
<evidence type="ECO:0000256" key="2">
    <source>
        <dbReference type="ARBA" id="ARBA00007092"/>
    </source>
</evidence>
<evidence type="ECO:0000313" key="7">
    <source>
        <dbReference type="EMBL" id="KAG2577768.1"/>
    </source>
</evidence>
<dbReference type="GO" id="GO:0003906">
    <property type="term" value="F:DNA-(apurinic or apyrimidinic site) endonuclease activity"/>
    <property type="evidence" value="ECO:0007669"/>
    <property type="project" value="TreeGrafter"/>
</dbReference>
<dbReference type="SUPFAM" id="SSF56219">
    <property type="entry name" value="DNase I-like"/>
    <property type="match status" value="1"/>
</dbReference>
<sequence length="227" mass="25122">NFVVVSWNVRGLGDPDKCAVVKDALVASTPSVICLQETKLSDLKCFKTHSFLPPHFTNSIQYVRAAGSRGGILTAWDTNLFTLDSFISRRHTLTTALSAAASDQRLTVTNVYAPADHHDSKNFLEDLLELQPQIFGPWILTGDFNLIRCAADKSTGNLDNSLCSLFNDTLDRLGVVELPLLDRLYTWSNKRAEPVLARLDRVFVNPAQCSSFPNTTLTSLVRPTSDH</sequence>
<organism evidence="7 8">
    <name type="scientific">Panicum virgatum</name>
    <name type="common">Blackwell switchgrass</name>
    <dbReference type="NCBI Taxonomy" id="38727"/>
    <lineage>
        <taxon>Eukaryota</taxon>
        <taxon>Viridiplantae</taxon>
        <taxon>Streptophyta</taxon>
        <taxon>Embryophyta</taxon>
        <taxon>Tracheophyta</taxon>
        <taxon>Spermatophyta</taxon>
        <taxon>Magnoliopsida</taxon>
        <taxon>Liliopsida</taxon>
        <taxon>Poales</taxon>
        <taxon>Poaceae</taxon>
        <taxon>PACMAD clade</taxon>
        <taxon>Panicoideae</taxon>
        <taxon>Panicodae</taxon>
        <taxon>Paniceae</taxon>
        <taxon>Panicinae</taxon>
        <taxon>Panicum</taxon>
        <taxon>Panicum sect. Hiantes</taxon>
    </lineage>
</organism>
<dbReference type="InterPro" id="IPR005135">
    <property type="entry name" value="Endo/exonuclease/phosphatase"/>
</dbReference>
<dbReference type="GO" id="GO:0008311">
    <property type="term" value="F:double-stranded DNA 3'-5' DNA exonuclease activity"/>
    <property type="evidence" value="ECO:0007669"/>
    <property type="project" value="TreeGrafter"/>
</dbReference>
<evidence type="ECO:0000256" key="4">
    <source>
        <dbReference type="ARBA" id="ARBA00022801"/>
    </source>
</evidence>
<gene>
    <name evidence="7" type="ORF">PVAP13_6NG174203</name>
</gene>
<dbReference type="PANTHER" id="PTHR22748:SF11">
    <property type="entry name" value="OS07G0184032 PROTEIN"/>
    <property type="match status" value="1"/>
</dbReference>
<dbReference type="Proteomes" id="UP000823388">
    <property type="component" value="Chromosome 6N"/>
</dbReference>
<evidence type="ECO:0000256" key="1">
    <source>
        <dbReference type="ARBA" id="ARBA00001946"/>
    </source>
</evidence>
<dbReference type="AlphaFoldDB" id="A0A8T0QXQ6"/>
<comment type="caution">
    <text evidence="7">The sequence shown here is derived from an EMBL/GenBank/DDBJ whole genome shotgun (WGS) entry which is preliminary data.</text>
</comment>
<keyword evidence="4" id="KW-0378">Hydrolase</keyword>
<dbReference type="Pfam" id="PF03372">
    <property type="entry name" value="Exo_endo_phos"/>
    <property type="match status" value="1"/>
</dbReference>
<feature type="domain" description="Endonuclease/exonuclease/phosphatase" evidence="6">
    <location>
        <begin position="5"/>
        <end position="227"/>
    </location>
</feature>
<proteinExistence type="inferred from homology"/>
<evidence type="ECO:0000259" key="6">
    <source>
        <dbReference type="Pfam" id="PF03372"/>
    </source>
</evidence>
<feature type="non-terminal residue" evidence="7">
    <location>
        <position position="1"/>
    </location>
</feature>
<keyword evidence="5" id="KW-0460">Magnesium</keyword>
<comment type="cofactor">
    <cofactor evidence="1">
        <name>Mg(2+)</name>
        <dbReference type="ChEBI" id="CHEBI:18420"/>
    </cofactor>
</comment>
<dbReference type="GO" id="GO:0005634">
    <property type="term" value="C:nucleus"/>
    <property type="evidence" value="ECO:0007669"/>
    <property type="project" value="TreeGrafter"/>
</dbReference>
<dbReference type="InterPro" id="IPR004808">
    <property type="entry name" value="AP_endonuc_1"/>
</dbReference>
<dbReference type="Gene3D" id="3.60.10.10">
    <property type="entry name" value="Endonuclease/exonuclease/phosphatase"/>
    <property type="match status" value="1"/>
</dbReference>
<evidence type="ECO:0000256" key="5">
    <source>
        <dbReference type="ARBA" id="ARBA00022842"/>
    </source>
</evidence>
<dbReference type="GO" id="GO:0006284">
    <property type="term" value="P:base-excision repair"/>
    <property type="evidence" value="ECO:0007669"/>
    <property type="project" value="TreeGrafter"/>
</dbReference>
<feature type="non-terminal residue" evidence="7">
    <location>
        <position position="227"/>
    </location>
</feature>
<comment type="similarity">
    <text evidence="2">Belongs to the DNA repair enzymes AP/ExoA family.</text>
</comment>
<keyword evidence="8" id="KW-1185">Reference proteome</keyword>
<evidence type="ECO:0000313" key="8">
    <source>
        <dbReference type="Proteomes" id="UP000823388"/>
    </source>
</evidence>
<reference evidence="7" key="1">
    <citation type="submission" date="2020-05" db="EMBL/GenBank/DDBJ databases">
        <title>WGS assembly of Panicum virgatum.</title>
        <authorList>
            <person name="Lovell J.T."/>
            <person name="Jenkins J."/>
            <person name="Shu S."/>
            <person name="Juenger T.E."/>
            <person name="Schmutz J."/>
        </authorList>
    </citation>
    <scope>NUCLEOTIDE SEQUENCE</scope>
    <source>
        <strain evidence="7">AP13</strain>
    </source>
</reference>
<accession>A0A8T0QXQ6</accession>